<dbReference type="EMBL" id="LSZQ01000012">
    <property type="protein sequence ID" value="KXU37734.1"/>
    <property type="molecule type" value="Genomic_DNA"/>
</dbReference>
<evidence type="ECO:0000313" key="4">
    <source>
        <dbReference type="EMBL" id="KXU37734.1"/>
    </source>
</evidence>
<dbReference type="InterPro" id="IPR036291">
    <property type="entry name" value="NAD(P)-bd_dom_sf"/>
</dbReference>
<reference evidence="5" key="1">
    <citation type="submission" date="2016-02" db="EMBL/GenBank/DDBJ databases">
        <authorList>
            <person name="Sanders J.G."/>
            <person name="Lin J.Y."/>
            <person name="Wertz J.T."/>
            <person name="Russell J.A."/>
            <person name="Moreau C.S."/>
            <person name="Powell S."/>
        </authorList>
    </citation>
    <scope>NUCLEOTIDE SEQUENCE [LARGE SCALE GENOMIC DNA]</scope>
    <source>
        <strain evidence="5">CAG34</strain>
    </source>
</reference>
<dbReference type="PANTHER" id="PTHR42760">
    <property type="entry name" value="SHORT-CHAIN DEHYDROGENASES/REDUCTASES FAMILY MEMBER"/>
    <property type="match status" value="1"/>
</dbReference>
<evidence type="ECO:0000256" key="1">
    <source>
        <dbReference type="ARBA" id="ARBA00006484"/>
    </source>
</evidence>
<protein>
    <submittedName>
        <fullName evidence="4">Short-chain dehydrogenase</fullName>
    </submittedName>
</protein>
<dbReference type="SUPFAM" id="SSF51735">
    <property type="entry name" value="NAD(P)-binding Rossmann-fold domains"/>
    <property type="match status" value="1"/>
</dbReference>
<sequence>MPPDGKRNTRPAACAATAANFAGKRVLITGAAGGIGHALVQRFAQAGATLALVDSSPALTELAAELGAPHRAWRVDLSDEAAITRFAADALRELGPIDILINNAGIAPLAPAATLSTEIWDSTMSVNLRAPFLLCRAFAGPMLERGWGRIVNLASQAALIGIDGHAAYSASKAGLLGMSYCMALEWGPRGVTVNCISPTVVDTPMGSGSTWSGERGVQARREIPVGRFARPEEIAAAAAYLASEDAAMINGSNLVIDGGRTIR</sequence>
<organism evidence="4 5">
    <name type="scientific">Cephaloticoccus primus</name>
    <dbReference type="NCBI Taxonomy" id="1548207"/>
    <lineage>
        <taxon>Bacteria</taxon>
        <taxon>Pseudomonadati</taxon>
        <taxon>Verrucomicrobiota</taxon>
        <taxon>Opitutia</taxon>
        <taxon>Opitutales</taxon>
        <taxon>Opitutaceae</taxon>
        <taxon>Cephaloticoccus</taxon>
    </lineage>
</organism>
<dbReference type="PROSITE" id="PS00061">
    <property type="entry name" value="ADH_SHORT"/>
    <property type="match status" value="1"/>
</dbReference>
<accession>A0A139STA0</accession>
<keyword evidence="2" id="KW-0560">Oxidoreductase</keyword>
<dbReference type="FunFam" id="3.40.50.720:FF:000084">
    <property type="entry name" value="Short-chain dehydrogenase reductase"/>
    <property type="match status" value="1"/>
</dbReference>
<evidence type="ECO:0000313" key="5">
    <source>
        <dbReference type="Proteomes" id="UP000070058"/>
    </source>
</evidence>
<dbReference type="Proteomes" id="UP000070058">
    <property type="component" value="Unassembled WGS sequence"/>
</dbReference>
<comment type="similarity">
    <text evidence="1">Belongs to the short-chain dehydrogenases/reductases (SDR) family.</text>
</comment>
<proteinExistence type="inferred from homology"/>
<dbReference type="PRINTS" id="PR00080">
    <property type="entry name" value="SDRFAMILY"/>
</dbReference>
<dbReference type="NCBIfam" id="NF005309">
    <property type="entry name" value="PRK06841.1"/>
    <property type="match status" value="1"/>
</dbReference>
<dbReference type="Gene3D" id="3.40.50.720">
    <property type="entry name" value="NAD(P)-binding Rossmann-like Domain"/>
    <property type="match status" value="1"/>
</dbReference>
<gene>
    <name evidence="4" type="ORF">AXK11_00460</name>
</gene>
<name>A0A139STA0_9BACT</name>
<dbReference type="Pfam" id="PF13561">
    <property type="entry name" value="adh_short_C2"/>
    <property type="match status" value="1"/>
</dbReference>
<evidence type="ECO:0000256" key="2">
    <source>
        <dbReference type="ARBA" id="ARBA00023002"/>
    </source>
</evidence>
<dbReference type="PRINTS" id="PR00081">
    <property type="entry name" value="GDHRDH"/>
</dbReference>
<dbReference type="STRING" id="1548207.AXK11_00460"/>
<dbReference type="InterPro" id="IPR002347">
    <property type="entry name" value="SDR_fam"/>
</dbReference>
<dbReference type="PANTHER" id="PTHR42760:SF115">
    <property type="entry name" value="3-OXOACYL-[ACYL-CARRIER-PROTEIN] REDUCTASE FABG"/>
    <property type="match status" value="1"/>
</dbReference>
<dbReference type="InterPro" id="IPR020904">
    <property type="entry name" value="Sc_DH/Rdtase_CS"/>
</dbReference>
<comment type="caution">
    <text evidence="4">The sequence shown here is derived from an EMBL/GenBank/DDBJ whole genome shotgun (WGS) entry which is preliminary data.</text>
</comment>
<evidence type="ECO:0000259" key="3">
    <source>
        <dbReference type="SMART" id="SM00822"/>
    </source>
</evidence>
<keyword evidence="5" id="KW-1185">Reference proteome</keyword>
<dbReference type="GO" id="GO:0016616">
    <property type="term" value="F:oxidoreductase activity, acting on the CH-OH group of donors, NAD or NADP as acceptor"/>
    <property type="evidence" value="ECO:0007669"/>
    <property type="project" value="TreeGrafter"/>
</dbReference>
<dbReference type="SMART" id="SM00822">
    <property type="entry name" value="PKS_KR"/>
    <property type="match status" value="1"/>
</dbReference>
<dbReference type="AlphaFoldDB" id="A0A139STA0"/>
<dbReference type="InterPro" id="IPR057326">
    <property type="entry name" value="KR_dom"/>
</dbReference>
<dbReference type="CDD" id="cd05233">
    <property type="entry name" value="SDR_c"/>
    <property type="match status" value="1"/>
</dbReference>
<feature type="domain" description="Ketoreductase" evidence="3">
    <location>
        <begin position="24"/>
        <end position="199"/>
    </location>
</feature>